<accession>A0ABS9T9N6</accession>
<evidence type="ECO:0000313" key="1">
    <source>
        <dbReference type="EMBL" id="MCH6165247.1"/>
    </source>
</evidence>
<dbReference type="Pfam" id="PF05768">
    <property type="entry name" value="Glrx-like"/>
    <property type="match status" value="1"/>
</dbReference>
<dbReference type="InterPro" id="IPR008554">
    <property type="entry name" value="Glutaredoxin-like"/>
</dbReference>
<dbReference type="Gene3D" id="3.40.30.10">
    <property type="entry name" value="Glutaredoxin"/>
    <property type="match status" value="1"/>
</dbReference>
<dbReference type="RefSeq" id="WP_241035387.1">
    <property type="nucleotide sequence ID" value="NZ_BAAAJF010000018.1"/>
</dbReference>
<reference evidence="1 2" key="1">
    <citation type="submission" date="2022-03" db="EMBL/GenBank/DDBJ databases">
        <title>Pseudonocardia alaer sp. nov., a novel actinomycete isolated from reed forest soil.</title>
        <authorList>
            <person name="Wang L."/>
        </authorList>
    </citation>
    <scope>NUCLEOTIDE SEQUENCE [LARGE SCALE GENOMIC DNA]</scope>
    <source>
        <strain evidence="1 2">Y-16303</strain>
    </source>
</reference>
<keyword evidence="2" id="KW-1185">Reference proteome</keyword>
<protein>
    <submittedName>
        <fullName evidence="1">Glutaredoxin family protein</fullName>
    </submittedName>
</protein>
<dbReference type="InterPro" id="IPR036249">
    <property type="entry name" value="Thioredoxin-like_sf"/>
</dbReference>
<dbReference type="SUPFAM" id="SSF52833">
    <property type="entry name" value="Thioredoxin-like"/>
    <property type="match status" value="1"/>
</dbReference>
<dbReference type="EMBL" id="JAKXMK010000004">
    <property type="protein sequence ID" value="MCH6165247.1"/>
    <property type="molecule type" value="Genomic_DNA"/>
</dbReference>
<dbReference type="Proteomes" id="UP001299970">
    <property type="component" value="Unassembled WGS sequence"/>
</dbReference>
<sequence>MPGPVTNDQEMTGTTVEVTVLTQPDCRFCELAAEVLARVGRDHPLSVRHIDLASPDGRDLAAQHGVLFAPGILLDGQMFSYGRLSERRLRRHLTRTTR</sequence>
<proteinExistence type="predicted"/>
<organism evidence="1 2">
    <name type="scientific">Pseudonocardia alaniniphila</name>
    <dbReference type="NCBI Taxonomy" id="75291"/>
    <lineage>
        <taxon>Bacteria</taxon>
        <taxon>Bacillati</taxon>
        <taxon>Actinomycetota</taxon>
        <taxon>Actinomycetes</taxon>
        <taxon>Pseudonocardiales</taxon>
        <taxon>Pseudonocardiaceae</taxon>
        <taxon>Pseudonocardia</taxon>
    </lineage>
</organism>
<evidence type="ECO:0000313" key="2">
    <source>
        <dbReference type="Proteomes" id="UP001299970"/>
    </source>
</evidence>
<name>A0ABS9T9N6_9PSEU</name>
<gene>
    <name evidence="1" type="ORF">MMF94_06095</name>
</gene>
<comment type="caution">
    <text evidence="1">The sequence shown here is derived from an EMBL/GenBank/DDBJ whole genome shotgun (WGS) entry which is preliminary data.</text>
</comment>